<reference evidence="4" key="1">
    <citation type="submission" date="2013-09" db="EMBL/GenBank/DDBJ databases">
        <title>The Genome Sequence of Anopheles culicifacies species A.</title>
        <authorList>
            <consortium name="The Broad Institute Genomics Platform"/>
            <person name="Neafsey D.E."/>
            <person name="Besansky N."/>
            <person name="Howell P."/>
            <person name="Walton C."/>
            <person name="Young S.K."/>
            <person name="Zeng Q."/>
            <person name="Gargeya S."/>
            <person name="Fitzgerald M."/>
            <person name="Haas B."/>
            <person name="Abouelleil A."/>
            <person name="Allen A.W."/>
            <person name="Alvarado L."/>
            <person name="Arachchi H.M."/>
            <person name="Berlin A.M."/>
            <person name="Chapman S.B."/>
            <person name="Gainer-Dewar J."/>
            <person name="Goldberg J."/>
            <person name="Griggs A."/>
            <person name="Gujja S."/>
            <person name="Hansen M."/>
            <person name="Howarth C."/>
            <person name="Imamovic A."/>
            <person name="Ireland A."/>
            <person name="Larimer J."/>
            <person name="McCowan C."/>
            <person name="Murphy C."/>
            <person name="Pearson M."/>
            <person name="Poon T.W."/>
            <person name="Priest M."/>
            <person name="Roberts A."/>
            <person name="Saif S."/>
            <person name="Shea T."/>
            <person name="Sisk P."/>
            <person name="Sykes S."/>
            <person name="Wortman J."/>
            <person name="Nusbaum C."/>
            <person name="Birren B."/>
        </authorList>
    </citation>
    <scope>NUCLEOTIDE SEQUENCE [LARGE SCALE GENOMIC DNA]</scope>
    <source>
        <strain evidence="4">A-37</strain>
    </source>
</reference>
<feature type="transmembrane region" description="Helical" evidence="2">
    <location>
        <begin position="78"/>
        <end position="101"/>
    </location>
</feature>
<keyword evidence="4" id="KW-1185">Reference proteome</keyword>
<feature type="region of interest" description="Disordered" evidence="1">
    <location>
        <begin position="50"/>
        <end position="69"/>
    </location>
</feature>
<dbReference type="VEuPathDB" id="VectorBase:ACUA018569"/>
<evidence type="ECO:0000256" key="2">
    <source>
        <dbReference type="SAM" id="Phobius"/>
    </source>
</evidence>
<evidence type="ECO:0000256" key="1">
    <source>
        <dbReference type="SAM" id="MobiDB-lite"/>
    </source>
</evidence>
<accession>A0A182MHR6</accession>
<dbReference type="AlphaFoldDB" id="A0A182MHR6"/>
<reference evidence="3" key="2">
    <citation type="submission" date="2020-05" db="UniProtKB">
        <authorList>
            <consortium name="EnsemblMetazoa"/>
        </authorList>
    </citation>
    <scope>IDENTIFICATION</scope>
    <source>
        <strain evidence="3">A-37</strain>
    </source>
</reference>
<keyword evidence="2" id="KW-0812">Transmembrane</keyword>
<keyword evidence="2" id="KW-0472">Membrane</keyword>
<dbReference type="Proteomes" id="UP000075883">
    <property type="component" value="Unassembled WGS sequence"/>
</dbReference>
<dbReference type="EMBL" id="AXCM01012574">
    <property type="status" value="NOT_ANNOTATED_CDS"/>
    <property type="molecule type" value="Genomic_DNA"/>
</dbReference>
<sequence>MISLTSKVWYPFIIIRLWCHSTGTLSSSLPTNQQLLHLCAVVSTQPAESVTQPRQPQQQQHHHQHGRSGWISEPGSNFLAYIFTSFFVILIITIAIIIAIYSHTYTCVAIGTVRPNGHEAVRTRCRAIFHIALVTLAVKAPQCLV</sequence>
<dbReference type="EnsemblMetazoa" id="ACUA018569-RA">
    <property type="protein sequence ID" value="ACUA018569-PA"/>
    <property type="gene ID" value="ACUA018569"/>
</dbReference>
<name>A0A182MHR6_9DIPT</name>
<protein>
    <submittedName>
        <fullName evidence="3">Uncharacterized protein</fullName>
    </submittedName>
</protein>
<proteinExistence type="predicted"/>
<keyword evidence="2" id="KW-1133">Transmembrane helix</keyword>
<organism evidence="3 4">
    <name type="scientific">Anopheles culicifacies</name>
    <dbReference type="NCBI Taxonomy" id="139723"/>
    <lineage>
        <taxon>Eukaryota</taxon>
        <taxon>Metazoa</taxon>
        <taxon>Ecdysozoa</taxon>
        <taxon>Arthropoda</taxon>
        <taxon>Hexapoda</taxon>
        <taxon>Insecta</taxon>
        <taxon>Pterygota</taxon>
        <taxon>Neoptera</taxon>
        <taxon>Endopterygota</taxon>
        <taxon>Diptera</taxon>
        <taxon>Nematocera</taxon>
        <taxon>Culicoidea</taxon>
        <taxon>Culicidae</taxon>
        <taxon>Anophelinae</taxon>
        <taxon>Anopheles</taxon>
        <taxon>culicifacies species complex</taxon>
    </lineage>
</organism>
<evidence type="ECO:0000313" key="4">
    <source>
        <dbReference type="Proteomes" id="UP000075883"/>
    </source>
</evidence>
<evidence type="ECO:0000313" key="3">
    <source>
        <dbReference type="EnsemblMetazoa" id="ACUA018569-PA"/>
    </source>
</evidence>